<dbReference type="Pfam" id="PF01047">
    <property type="entry name" value="MarR"/>
    <property type="match status" value="1"/>
</dbReference>
<keyword evidence="7" id="KW-0614">Plasmid</keyword>
<name>C1D2J2_DEIDV</name>
<dbReference type="HOGENOM" id="CLU_083287_3_2_0"/>
<evidence type="ECO:0000256" key="1">
    <source>
        <dbReference type="ARBA" id="ARBA00004496"/>
    </source>
</evidence>
<dbReference type="GO" id="GO:0003677">
    <property type="term" value="F:DNA binding"/>
    <property type="evidence" value="ECO:0007669"/>
    <property type="project" value="UniProtKB-KW"/>
</dbReference>
<evidence type="ECO:0000256" key="2">
    <source>
        <dbReference type="ARBA" id="ARBA00022490"/>
    </source>
</evidence>
<evidence type="ECO:0000313" key="8">
    <source>
        <dbReference type="Proteomes" id="UP000002208"/>
    </source>
</evidence>
<dbReference type="FunFam" id="1.10.10.10:FF:000163">
    <property type="entry name" value="MarR family transcriptional regulator"/>
    <property type="match status" value="1"/>
</dbReference>
<dbReference type="GO" id="GO:0006950">
    <property type="term" value="P:response to stress"/>
    <property type="evidence" value="ECO:0007669"/>
    <property type="project" value="TreeGrafter"/>
</dbReference>
<dbReference type="InterPro" id="IPR000835">
    <property type="entry name" value="HTH_MarR-typ"/>
</dbReference>
<dbReference type="InterPro" id="IPR039422">
    <property type="entry name" value="MarR/SlyA-like"/>
</dbReference>
<dbReference type="PRINTS" id="PR00598">
    <property type="entry name" value="HTHMARR"/>
</dbReference>
<dbReference type="AlphaFoldDB" id="C1D2J2"/>
<keyword evidence="8" id="KW-1185">Reference proteome</keyword>
<evidence type="ECO:0000256" key="3">
    <source>
        <dbReference type="ARBA" id="ARBA00023015"/>
    </source>
</evidence>
<accession>C1D2J2</accession>
<keyword evidence="2" id="KW-0963">Cytoplasm</keyword>
<dbReference type="RefSeq" id="WP_012694754.1">
    <property type="nucleotide sequence ID" value="NC_012527.1"/>
</dbReference>
<keyword evidence="3" id="KW-0805">Transcription regulation</keyword>
<geneLocation type="plasmid" evidence="8">
    <name>pDeide1</name>
</geneLocation>
<gene>
    <name evidence="7" type="ordered locus">Deide_1p01737</name>
</gene>
<dbReference type="InterPro" id="IPR036388">
    <property type="entry name" value="WH-like_DNA-bd_sf"/>
</dbReference>
<dbReference type="PROSITE" id="PS50995">
    <property type="entry name" value="HTH_MARR_2"/>
    <property type="match status" value="1"/>
</dbReference>
<keyword evidence="5" id="KW-0804">Transcription</keyword>
<protein>
    <submittedName>
        <fullName evidence="7">Putative transcriptional regulator, marR family</fullName>
    </submittedName>
</protein>
<dbReference type="SMART" id="SM00347">
    <property type="entry name" value="HTH_MARR"/>
    <property type="match status" value="1"/>
</dbReference>
<reference evidence="7 8" key="1">
    <citation type="journal article" date="2009" name="PLoS Genet.">
        <title>Alliance of proteomics and genomics to unravel the specificities of Sahara bacterium Deinococcus deserti.</title>
        <authorList>
            <person name="de Groot A."/>
            <person name="Dulermo R."/>
            <person name="Ortet P."/>
            <person name="Blanchard L."/>
            <person name="Guerin P."/>
            <person name="Fernandez B."/>
            <person name="Vacherie B."/>
            <person name="Dossat C."/>
            <person name="Jolivet E."/>
            <person name="Siguier P."/>
            <person name="Chandler M."/>
            <person name="Barakat M."/>
            <person name="Dedieu A."/>
            <person name="Barbe V."/>
            <person name="Heulin T."/>
            <person name="Sommer S."/>
            <person name="Achouak W."/>
            <person name="Armengaud J."/>
        </authorList>
    </citation>
    <scope>NUCLEOTIDE SEQUENCE [LARGE SCALE GENOMIC DNA]</scope>
    <source>
        <strain evidence="8">DSM 17065 / CIP 109153 / LMG 22923 / VCD115</strain>
        <plasmid evidence="8">pDeide1</plasmid>
    </source>
</reference>
<keyword evidence="4" id="KW-0238">DNA-binding</keyword>
<evidence type="ECO:0000313" key="7">
    <source>
        <dbReference type="EMBL" id="ACO47631.1"/>
    </source>
</evidence>
<evidence type="ECO:0000259" key="6">
    <source>
        <dbReference type="PROSITE" id="PS50995"/>
    </source>
</evidence>
<dbReference type="Gene3D" id="1.10.10.10">
    <property type="entry name" value="Winged helix-like DNA-binding domain superfamily/Winged helix DNA-binding domain"/>
    <property type="match status" value="1"/>
</dbReference>
<evidence type="ECO:0000256" key="4">
    <source>
        <dbReference type="ARBA" id="ARBA00023125"/>
    </source>
</evidence>
<dbReference type="OrthoDB" id="9806864at2"/>
<dbReference type="Proteomes" id="UP000002208">
    <property type="component" value="Plasmid 1"/>
</dbReference>
<dbReference type="PANTHER" id="PTHR33164">
    <property type="entry name" value="TRANSCRIPTIONAL REGULATOR, MARR FAMILY"/>
    <property type="match status" value="1"/>
</dbReference>
<sequence>MTQNLTKPALPKVTLDLEDQLCFDLYAAARLITSAHRPFLLPLNLTYPQYVVMLTLWQHGPQTVTELGEYLHLDSGTLSPLLKRLETTGYVTRSKSALDERATIIELTPAGAALKERVTDVPSAVACQVGLKPEEKQKMQEQLRAMIARLSGDR</sequence>
<dbReference type="KEGG" id="ddr:Deide_1p01737"/>
<dbReference type="GO" id="GO:0005737">
    <property type="term" value="C:cytoplasm"/>
    <property type="evidence" value="ECO:0007669"/>
    <property type="project" value="UniProtKB-SubCell"/>
</dbReference>
<comment type="subcellular location">
    <subcellularLocation>
        <location evidence="1">Cytoplasm</location>
    </subcellularLocation>
</comment>
<proteinExistence type="predicted"/>
<dbReference type="GO" id="GO:0003700">
    <property type="term" value="F:DNA-binding transcription factor activity"/>
    <property type="evidence" value="ECO:0007669"/>
    <property type="project" value="InterPro"/>
</dbReference>
<organism evidence="7 8">
    <name type="scientific">Deinococcus deserti (strain DSM 17065 / CIP 109153 / LMG 22923 / VCD115)</name>
    <dbReference type="NCBI Taxonomy" id="546414"/>
    <lineage>
        <taxon>Bacteria</taxon>
        <taxon>Thermotogati</taxon>
        <taxon>Deinococcota</taxon>
        <taxon>Deinococci</taxon>
        <taxon>Deinococcales</taxon>
        <taxon>Deinococcaceae</taxon>
        <taxon>Deinococcus</taxon>
    </lineage>
</organism>
<dbReference type="EMBL" id="CP001115">
    <property type="protein sequence ID" value="ACO47631.1"/>
    <property type="molecule type" value="Genomic_DNA"/>
</dbReference>
<dbReference type="SUPFAM" id="SSF46785">
    <property type="entry name" value="Winged helix' DNA-binding domain"/>
    <property type="match status" value="1"/>
</dbReference>
<dbReference type="InterPro" id="IPR036390">
    <property type="entry name" value="WH_DNA-bd_sf"/>
</dbReference>
<dbReference type="PANTHER" id="PTHR33164:SF5">
    <property type="entry name" value="ORGANIC HYDROPEROXIDE RESISTANCE TRANSCRIPTIONAL REGULATOR"/>
    <property type="match status" value="1"/>
</dbReference>
<feature type="domain" description="HTH marR-type" evidence="6">
    <location>
        <begin position="18"/>
        <end position="152"/>
    </location>
</feature>
<evidence type="ECO:0000256" key="5">
    <source>
        <dbReference type="ARBA" id="ARBA00023163"/>
    </source>
</evidence>